<protein>
    <submittedName>
        <fullName evidence="1">DNA breaking-rejoining protein</fullName>
    </submittedName>
</protein>
<dbReference type="Proteomes" id="UP001611251">
    <property type="component" value="Unassembled WGS sequence"/>
</dbReference>
<gene>
    <name evidence="1" type="ORF">ABU178_08350</name>
</gene>
<dbReference type="EMBL" id="JBGFSN010000004">
    <property type="protein sequence ID" value="MFH8134183.1"/>
    <property type="molecule type" value="Genomic_DNA"/>
</dbReference>
<organism evidence="1 2">
    <name type="scientific">Pantoea osteomyelitidis</name>
    <dbReference type="NCBI Taxonomy" id="3230026"/>
    <lineage>
        <taxon>Bacteria</taxon>
        <taxon>Pseudomonadati</taxon>
        <taxon>Pseudomonadota</taxon>
        <taxon>Gammaproteobacteria</taxon>
        <taxon>Enterobacterales</taxon>
        <taxon>Erwiniaceae</taxon>
        <taxon>Pantoea</taxon>
    </lineage>
</organism>
<sequence>MKVYDFKIRPLNKSLASFNCNNKVSGVIHLEKDGVTTVVIDGQYNLGVYDCPYCAIEAITDLTFLIEAAEAKLRATRAGQEPVVFSVEIH</sequence>
<evidence type="ECO:0000313" key="1">
    <source>
        <dbReference type="EMBL" id="MFH8134183.1"/>
    </source>
</evidence>
<comment type="caution">
    <text evidence="1">The sequence shown here is derived from an EMBL/GenBank/DDBJ whole genome shotgun (WGS) entry which is preliminary data.</text>
</comment>
<dbReference type="RefSeq" id="WP_397213743.1">
    <property type="nucleotide sequence ID" value="NZ_JBGFSN010000004.1"/>
</dbReference>
<reference evidence="1 2" key="1">
    <citation type="submission" date="2024-08" db="EMBL/GenBank/DDBJ databases">
        <title>Pantoea ronii - a newly identified human opportunistic pathogen.</title>
        <authorList>
            <person name="Keidar-Friedman D."/>
            <person name="Sorek N."/>
            <person name="Leshin-Carmel D."/>
            <person name="Tsur A."/>
            <person name="Amsalem M."/>
            <person name="Tolkach D."/>
            <person name="Brosh-Nissimov T."/>
        </authorList>
    </citation>
    <scope>NUCLEOTIDE SEQUENCE [LARGE SCALE GENOMIC DNA]</scope>
    <source>
        <strain evidence="1 2">AA23256</strain>
    </source>
</reference>
<evidence type="ECO:0000313" key="2">
    <source>
        <dbReference type="Proteomes" id="UP001611251"/>
    </source>
</evidence>
<accession>A0ABW7PVJ5</accession>
<keyword evidence="2" id="KW-1185">Reference proteome</keyword>
<proteinExistence type="predicted"/>
<name>A0ABW7PVJ5_9GAMM</name>